<name>A0A553HYU4_9PEZI</name>
<evidence type="ECO:0000313" key="3">
    <source>
        <dbReference type="Proteomes" id="UP000319160"/>
    </source>
</evidence>
<feature type="chain" id="PRO_5021833737" description="Carbohydrate-binding module family 19 domain-containing protein" evidence="1">
    <location>
        <begin position="16"/>
        <end position="74"/>
    </location>
</feature>
<dbReference type="OrthoDB" id="4611802at2759"/>
<comment type="caution">
    <text evidence="2">The sequence shown here is derived from an EMBL/GenBank/DDBJ whole genome shotgun (WGS) entry which is preliminary data.</text>
</comment>
<sequence>MKSFAFAALIATALAATTGLDARNGKPQCTPPSYVCKPDHSGWLVCNVDGTFLDAGTCPKGTTCKPINNLPYCV</sequence>
<feature type="signal peptide" evidence="1">
    <location>
        <begin position="1"/>
        <end position="15"/>
    </location>
</feature>
<keyword evidence="3" id="KW-1185">Reference proteome</keyword>
<evidence type="ECO:0000313" key="2">
    <source>
        <dbReference type="EMBL" id="TRX93129.1"/>
    </source>
</evidence>
<reference evidence="3" key="1">
    <citation type="submission" date="2019-06" db="EMBL/GenBank/DDBJ databases">
        <title>Draft genome sequence of the griseofulvin-producing fungus Xylaria cubensis strain G536.</title>
        <authorList>
            <person name="Mead M.E."/>
            <person name="Raja H.A."/>
            <person name="Steenwyk J.L."/>
            <person name="Knowles S.L."/>
            <person name="Oberlies N.H."/>
            <person name="Rokas A."/>
        </authorList>
    </citation>
    <scope>NUCLEOTIDE SEQUENCE [LARGE SCALE GENOMIC DNA]</scope>
    <source>
        <strain evidence="3">G536</strain>
    </source>
</reference>
<dbReference type="AlphaFoldDB" id="A0A553HYU4"/>
<evidence type="ECO:0008006" key="4">
    <source>
        <dbReference type="Google" id="ProtNLM"/>
    </source>
</evidence>
<keyword evidence="1" id="KW-0732">Signal</keyword>
<dbReference type="Proteomes" id="UP000319160">
    <property type="component" value="Unassembled WGS sequence"/>
</dbReference>
<evidence type="ECO:0000256" key="1">
    <source>
        <dbReference type="SAM" id="SignalP"/>
    </source>
</evidence>
<proteinExistence type="predicted"/>
<accession>A0A553HYU4</accession>
<dbReference type="EMBL" id="VFLP01000031">
    <property type="protein sequence ID" value="TRX93129.1"/>
    <property type="molecule type" value="Genomic_DNA"/>
</dbReference>
<protein>
    <recommendedName>
        <fullName evidence="4">Carbohydrate-binding module family 19 domain-containing protein</fullName>
    </recommendedName>
</protein>
<gene>
    <name evidence="2" type="ORF">FHL15_005997</name>
</gene>
<organism evidence="2 3">
    <name type="scientific">Xylaria flabelliformis</name>
    <dbReference type="NCBI Taxonomy" id="2512241"/>
    <lineage>
        <taxon>Eukaryota</taxon>
        <taxon>Fungi</taxon>
        <taxon>Dikarya</taxon>
        <taxon>Ascomycota</taxon>
        <taxon>Pezizomycotina</taxon>
        <taxon>Sordariomycetes</taxon>
        <taxon>Xylariomycetidae</taxon>
        <taxon>Xylariales</taxon>
        <taxon>Xylariaceae</taxon>
        <taxon>Xylaria</taxon>
    </lineage>
</organism>